<dbReference type="Proteomes" id="UP000000485">
    <property type="component" value="Chromosome"/>
</dbReference>
<dbReference type="STRING" id="593907.Celgi_0804"/>
<feature type="region of interest" description="Disordered" evidence="1">
    <location>
        <begin position="1"/>
        <end position="59"/>
    </location>
</feature>
<organism evidence="3 4">
    <name type="scientific">Cellulomonas gilvus (strain ATCC 13127 / NRRL B-14078)</name>
    <name type="common">Cellvibrio gilvus</name>
    <dbReference type="NCBI Taxonomy" id="593907"/>
    <lineage>
        <taxon>Bacteria</taxon>
        <taxon>Bacillati</taxon>
        <taxon>Actinomycetota</taxon>
        <taxon>Actinomycetes</taxon>
        <taxon>Micrococcales</taxon>
        <taxon>Cellulomonadaceae</taxon>
        <taxon>Cellulomonas</taxon>
    </lineage>
</organism>
<dbReference type="eggNOG" id="COG3087">
    <property type="taxonomic scope" value="Bacteria"/>
</dbReference>
<dbReference type="KEGG" id="cga:Celgi_0804"/>
<sequence length="292" mass="28220">MPGPAGRGTATVLRMSADLPEPTSAPSGRRAAATAVEPVERPAAPASDAVVAQPGADATGRGRGPVLAIVIVVALVVVAVGAIYAIVRNGGDDPADATATASIARGTAQDAQLRLEGGAASITVAADAASSDLASLDATGADAAAELVAGEPAVATLAGGGASTVRLAPDVTWTLDLGADTDLLTADLGATSLAGLTVTAGARLVELALPAPEGTVVIDQQAGVGGMTVQVPADVPVLVKVVAGAGTVTIDGEAQQSVGAGEELTTEGFSADAAHYEILLTAGLGELTITRG</sequence>
<feature type="compositionally biased region" description="Low complexity" evidence="1">
    <location>
        <begin position="29"/>
        <end position="46"/>
    </location>
</feature>
<dbReference type="AlphaFoldDB" id="F7ZZH7"/>
<dbReference type="HOGENOM" id="CLU_952166_0_0_11"/>
<gene>
    <name evidence="3" type="ordered locus">Celgi_0804</name>
</gene>
<evidence type="ECO:0000256" key="1">
    <source>
        <dbReference type="SAM" id="MobiDB-lite"/>
    </source>
</evidence>
<dbReference type="EMBL" id="CP002665">
    <property type="protein sequence ID" value="AEI11323.1"/>
    <property type="molecule type" value="Genomic_DNA"/>
</dbReference>
<keyword evidence="2" id="KW-1133">Transmembrane helix</keyword>
<feature type="transmembrane region" description="Helical" evidence="2">
    <location>
        <begin position="66"/>
        <end position="87"/>
    </location>
</feature>
<keyword evidence="2" id="KW-0472">Membrane</keyword>
<name>F7ZZH7_CELGA</name>
<proteinExistence type="predicted"/>
<evidence type="ECO:0000256" key="2">
    <source>
        <dbReference type="SAM" id="Phobius"/>
    </source>
</evidence>
<protein>
    <recommendedName>
        <fullName evidence="5">Cell wall-active antibiotics response LiaF-like C-terminal domain-containing protein</fullName>
    </recommendedName>
</protein>
<evidence type="ECO:0008006" key="5">
    <source>
        <dbReference type="Google" id="ProtNLM"/>
    </source>
</evidence>
<accession>F7ZZH7</accession>
<reference evidence="4" key="1">
    <citation type="submission" date="2011-04" db="EMBL/GenBank/DDBJ databases">
        <title>Complete sequence of Cellvibrio gilvus ATCC 13127.</title>
        <authorList>
            <person name="Lucas S."/>
            <person name="Han J."/>
            <person name="Lapidus A."/>
            <person name="Cheng J.-F."/>
            <person name="Goodwin L."/>
            <person name="Pitluck S."/>
            <person name="Peters L."/>
            <person name="Munk A."/>
            <person name="Detter J.C."/>
            <person name="Han C."/>
            <person name="Tapia R."/>
            <person name="Land M."/>
            <person name="Hauser L."/>
            <person name="Kyrpides N."/>
            <person name="Ivanova N."/>
            <person name="Ovchinnikova G."/>
            <person name="Pagani I."/>
            <person name="Mead D."/>
            <person name="Brumm P."/>
            <person name="Woyke T."/>
        </authorList>
    </citation>
    <scope>NUCLEOTIDE SEQUENCE [LARGE SCALE GENOMIC DNA]</scope>
    <source>
        <strain evidence="4">ATCC 13127 / NRRL B-14078</strain>
    </source>
</reference>
<keyword evidence="2" id="KW-0812">Transmembrane</keyword>
<evidence type="ECO:0000313" key="3">
    <source>
        <dbReference type="EMBL" id="AEI11323.1"/>
    </source>
</evidence>
<keyword evidence="4" id="KW-1185">Reference proteome</keyword>
<evidence type="ECO:0000313" key="4">
    <source>
        <dbReference type="Proteomes" id="UP000000485"/>
    </source>
</evidence>